<dbReference type="GO" id="GO:0003677">
    <property type="term" value="F:DNA binding"/>
    <property type="evidence" value="ECO:0007669"/>
    <property type="project" value="UniProtKB-KW"/>
</dbReference>
<protein>
    <submittedName>
        <fullName evidence="5">Helix-turn-helix transcriptional regulator</fullName>
    </submittedName>
</protein>
<evidence type="ECO:0000313" key="6">
    <source>
        <dbReference type="Proteomes" id="UP000683246"/>
    </source>
</evidence>
<dbReference type="InterPro" id="IPR036388">
    <property type="entry name" value="WH-like_DNA-bd_sf"/>
</dbReference>
<feature type="domain" description="HTH hxlR-type" evidence="4">
    <location>
        <begin position="15"/>
        <end position="109"/>
    </location>
</feature>
<dbReference type="Pfam" id="PF01638">
    <property type="entry name" value="HxlR"/>
    <property type="match status" value="1"/>
</dbReference>
<dbReference type="InterPro" id="IPR002577">
    <property type="entry name" value="HTH_HxlR"/>
</dbReference>
<dbReference type="AlphaFoldDB" id="A0A8J8MM86"/>
<keyword evidence="2" id="KW-0238">DNA-binding</keyword>
<evidence type="ECO:0000256" key="1">
    <source>
        <dbReference type="ARBA" id="ARBA00023015"/>
    </source>
</evidence>
<keyword evidence="1" id="KW-0805">Transcription regulation</keyword>
<dbReference type="PROSITE" id="PS51118">
    <property type="entry name" value="HTH_HXLR"/>
    <property type="match status" value="1"/>
</dbReference>
<proteinExistence type="predicted"/>
<name>A0A8J8MM86_9FIRM</name>
<evidence type="ECO:0000259" key="4">
    <source>
        <dbReference type="PROSITE" id="PS51118"/>
    </source>
</evidence>
<dbReference type="KEGG" id="vpy:HZI73_18165"/>
<dbReference type="Gene3D" id="1.10.10.10">
    <property type="entry name" value="Winged helix-like DNA-binding domain superfamily/Winged helix DNA-binding domain"/>
    <property type="match status" value="1"/>
</dbReference>
<dbReference type="SUPFAM" id="SSF46785">
    <property type="entry name" value="Winged helix' DNA-binding domain"/>
    <property type="match status" value="1"/>
</dbReference>
<sequence>MCTHLEAKDTLEIECSIEKALSVLGGKWTFLIIRDLFCGKRRFGELRRSLCGISPKTLSLRLKELETKGIIERTAYPTIPPTVEYALTEKGKSLKKIIKEMKLWGANWG</sequence>
<keyword evidence="3" id="KW-0804">Transcription</keyword>
<organism evidence="5 6">
    <name type="scientific">Vallitalea pronyensis</name>
    <dbReference type="NCBI Taxonomy" id="1348613"/>
    <lineage>
        <taxon>Bacteria</taxon>
        <taxon>Bacillati</taxon>
        <taxon>Bacillota</taxon>
        <taxon>Clostridia</taxon>
        <taxon>Lachnospirales</taxon>
        <taxon>Vallitaleaceae</taxon>
        <taxon>Vallitalea</taxon>
    </lineage>
</organism>
<accession>A0A8J8MM86</accession>
<reference evidence="5" key="1">
    <citation type="submission" date="2020-07" db="EMBL/GenBank/DDBJ databases">
        <title>Vallitalea pronyensis genome.</title>
        <authorList>
            <person name="Postec A."/>
        </authorList>
    </citation>
    <scope>NUCLEOTIDE SEQUENCE</scope>
    <source>
        <strain evidence="5">FatNI3</strain>
    </source>
</reference>
<dbReference type="PANTHER" id="PTHR33204">
    <property type="entry name" value="TRANSCRIPTIONAL REGULATOR, MARR FAMILY"/>
    <property type="match status" value="1"/>
</dbReference>
<dbReference type="EMBL" id="CP058649">
    <property type="protein sequence ID" value="QUI24099.1"/>
    <property type="molecule type" value="Genomic_DNA"/>
</dbReference>
<gene>
    <name evidence="5" type="ORF">HZI73_18165</name>
</gene>
<evidence type="ECO:0000313" key="5">
    <source>
        <dbReference type="EMBL" id="QUI24099.1"/>
    </source>
</evidence>
<evidence type="ECO:0000256" key="2">
    <source>
        <dbReference type="ARBA" id="ARBA00023125"/>
    </source>
</evidence>
<dbReference type="PANTHER" id="PTHR33204:SF37">
    <property type="entry name" value="HTH-TYPE TRANSCRIPTIONAL REGULATOR YODB"/>
    <property type="match status" value="1"/>
</dbReference>
<evidence type="ECO:0000256" key="3">
    <source>
        <dbReference type="ARBA" id="ARBA00023163"/>
    </source>
</evidence>
<keyword evidence="6" id="KW-1185">Reference proteome</keyword>
<dbReference type="Proteomes" id="UP000683246">
    <property type="component" value="Chromosome"/>
</dbReference>
<dbReference type="RefSeq" id="WP_212694791.1">
    <property type="nucleotide sequence ID" value="NZ_CP058649.1"/>
</dbReference>
<dbReference type="InterPro" id="IPR036390">
    <property type="entry name" value="WH_DNA-bd_sf"/>
</dbReference>